<evidence type="ECO:0000313" key="4">
    <source>
        <dbReference type="Proteomes" id="UP000623509"/>
    </source>
</evidence>
<evidence type="ECO:0000313" key="3">
    <source>
        <dbReference type="Proteomes" id="UP000216107"/>
    </source>
</evidence>
<dbReference type="OrthoDB" id="9787478at2"/>
<organism evidence="2 3">
    <name type="scientific">Candidatus Dactylopiibacterium carminicum</name>
    <dbReference type="NCBI Taxonomy" id="857335"/>
    <lineage>
        <taxon>Bacteria</taxon>
        <taxon>Pseudomonadati</taxon>
        <taxon>Pseudomonadota</taxon>
        <taxon>Betaproteobacteria</taxon>
        <taxon>Rhodocyclales</taxon>
        <taxon>Rhodocyclaceae</taxon>
        <taxon>Candidatus Dactylopiibacterium</taxon>
    </lineage>
</organism>
<sequence length="320" mass="36318">MADRSKIEWTDATWNPVTGCTKVSPGCKHCYAEREWPRMQKLVPAYSGRAFTTVRCHPERIKQPLRWRRPRRVFVNSMSDLFHHDVPDSFIADVFRVMREARQHTFQILTKRPERAVQWFSKIREWNSCMVYQRDAERADFVGKADAWPLPNVWIGISVEDQAAADERIPLLLKISAAVRFLSVEPMLGPISFEGMFANPSNPADGTNMLECIDWVIVGGESGPNARPMHPAWGRSLRDQCEVVGVPFLFKQWGAWEAANVHPQMIPVYVKSCILNTDGTLYHGPSQSRPCGAEGMLWVGRKATNRLLDGAEHNAYPGGK</sequence>
<dbReference type="Proteomes" id="UP000216107">
    <property type="component" value="Unassembled WGS sequence"/>
</dbReference>
<accession>A0A272EPJ5</accession>
<dbReference type="RefSeq" id="WP_095525463.1">
    <property type="nucleotide sequence ID" value="NZ_MDUX01000054.1"/>
</dbReference>
<proteinExistence type="predicted"/>
<dbReference type="Proteomes" id="UP000623509">
    <property type="component" value="Unassembled WGS sequence"/>
</dbReference>
<dbReference type="EMBL" id="NMRN01000050">
    <property type="protein sequence ID" value="PAS92035.1"/>
    <property type="molecule type" value="Genomic_DNA"/>
</dbReference>
<dbReference type="EMBL" id="MDUX01000054">
    <property type="protein sequence ID" value="KAF7598297.1"/>
    <property type="molecule type" value="Genomic_DNA"/>
</dbReference>
<dbReference type="InterPro" id="IPR011101">
    <property type="entry name" value="DUF5131"/>
</dbReference>
<comment type="caution">
    <text evidence="2">The sequence shown here is derived from an EMBL/GenBank/DDBJ whole genome shotgun (WGS) entry which is preliminary data.</text>
</comment>
<keyword evidence="4" id="KW-1185">Reference proteome</keyword>
<gene>
    <name evidence="1" type="ORF">BGI27_13920</name>
    <name evidence="2" type="ORF">CGU29_13465</name>
</gene>
<evidence type="ECO:0000313" key="2">
    <source>
        <dbReference type="EMBL" id="PAS92035.1"/>
    </source>
</evidence>
<protein>
    <submittedName>
        <fullName evidence="1">Phage Gp37/Gp68 family protein</fullName>
    </submittedName>
</protein>
<dbReference type="AlphaFoldDB" id="A0A272EPJ5"/>
<name>A0A272EPJ5_9RHOO</name>
<reference evidence="1 4" key="1">
    <citation type="submission" date="2016-08" db="EMBL/GenBank/DDBJ databases">
        <title>Candidatus Dactylopiibacterium carminicum genome sequence.</title>
        <authorList>
            <person name="Ramirez-Puebla S.T."/>
            <person name="Ormeno-Orrillo E."/>
            <person name="Vera-Ponce De Leon A."/>
            <person name="Luis L."/>
            <person name="Sanchez-Flores A."/>
            <person name="Monica R."/>
            <person name="Martinez-Romero E."/>
        </authorList>
    </citation>
    <scope>NUCLEOTIDE SEQUENCE [LARGE SCALE GENOMIC DNA]</scope>
    <source>
        <strain evidence="1">END1</strain>
    </source>
</reference>
<evidence type="ECO:0000313" key="1">
    <source>
        <dbReference type="EMBL" id="KAF7598297.1"/>
    </source>
</evidence>
<reference evidence="2 3" key="2">
    <citation type="submission" date="2017-07" db="EMBL/GenBank/DDBJ databases">
        <title>Candidatus Dactylopiibacterium carminicum, a nitrogen-fixing symbiont of the cochineal insect Dactylopius coccus and Dactylopius opuntiae (Hemiptera: Coccoidea: Dactylopiidae).</title>
        <authorList>
            <person name="Vera A."/>
        </authorList>
    </citation>
    <scope>NUCLEOTIDE SEQUENCE [LARGE SCALE GENOMIC DNA]</scope>
    <source>
        <strain evidence="2 3">NFDCM</strain>
    </source>
</reference>
<dbReference type="Pfam" id="PF07505">
    <property type="entry name" value="DUF5131"/>
    <property type="match status" value="1"/>
</dbReference>